<reference evidence="2 3" key="1">
    <citation type="submission" date="2017-10" db="EMBL/GenBank/DDBJ databases">
        <title>Comparative genomics in systemic dimorphic fungi from Ajellomycetaceae.</title>
        <authorList>
            <person name="Munoz J.F."/>
            <person name="Mcewen J.G."/>
            <person name="Clay O.K."/>
            <person name="Cuomo C.A."/>
        </authorList>
    </citation>
    <scope>NUCLEOTIDE SEQUENCE [LARGE SCALE GENOMIC DNA]</scope>
    <source>
        <strain evidence="2 3">UAMH5409</strain>
    </source>
</reference>
<evidence type="ECO:0000256" key="1">
    <source>
        <dbReference type="SAM" id="SignalP"/>
    </source>
</evidence>
<keyword evidence="3" id="KW-1185">Reference proteome</keyword>
<organism evidence="2 3">
    <name type="scientific">Helicocarpus griseus UAMH5409</name>
    <dbReference type="NCBI Taxonomy" id="1447875"/>
    <lineage>
        <taxon>Eukaryota</taxon>
        <taxon>Fungi</taxon>
        <taxon>Dikarya</taxon>
        <taxon>Ascomycota</taxon>
        <taxon>Pezizomycotina</taxon>
        <taxon>Eurotiomycetes</taxon>
        <taxon>Eurotiomycetidae</taxon>
        <taxon>Onygenales</taxon>
        <taxon>Ajellomycetaceae</taxon>
        <taxon>Helicocarpus</taxon>
    </lineage>
</organism>
<feature type="chain" id="PRO_5012541339" evidence="1">
    <location>
        <begin position="27"/>
        <end position="128"/>
    </location>
</feature>
<proteinExistence type="predicted"/>
<feature type="signal peptide" evidence="1">
    <location>
        <begin position="1"/>
        <end position="26"/>
    </location>
</feature>
<gene>
    <name evidence="2" type="ORF">AJ79_10234</name>
</gene>
<dbReference type="AlphaFoldDB" id="A0A2B7WEX5"/>
<comment type="caution">
    <text evidence="2">The sequence shown here is derived from an EMBL/GenBank/DDBJ whole genome shotgun (WGS) entry which is preliminary data.</text>
</comment>
<evidence type="ECO:0000313" key="2">
    <source>
        <dbReference type="EMBL" id="PGG95132.1"/>
    </source>
</evidence>
<dbReference type="EMBL" id="PDNB01000396">
    <property type="protein sequence ID" value="PGG95132.1"/>
    <property type="molecule type" value="Genomic_DNA"/>
</dbReference>
<keyword evidence="1" id="KW-0732">Signal</keyword>
<sequence>MYPKAPTSLLTLSLFSLLPLLQPAHAECRAYDFDGKWTFRAYNEKDCIDRWVSMSGSGEKPCINIYPARSFHMNQRGNCEVSAFAHPDCRAGGLYWSTYSQGPYVEQSNLVGGSRVQSFYVWCLPSSD</sequence>
<dbReference type="Proteomes" id="UP000223968">
    <property type="component" value="Unassembled WGS sequence"/>
</dbReference>
<evidence type="ECO:0000313" key="3">
    <source>
        <dbReference type="Proteomes" id="UP000223968"/>
    </source>
</evidence>
<name>A0A2B7WEX5_9EURO</name>
<accession>A0A2B7WEX5</accession>
<protein>
    <submittedName>
        <fullName evidence="2">Uncharacterized protein</fullName>
    </submittedName>
</protein>